<dbReference type="InterPro" id="IPR027417">
    <property type="entry name" value="P-loop_NTPase"/>
</dbReference>
<reference evidence="10 11" key="1">
    <citation type="submission" date="2017-02" db="EMBL/GenBank/DDBJ databases">
        <authorList>
            <person name="Peterson S.W."/>
        </authorList>
    </citation>
    <scope>NUCLEOTIDE SEQUENCE [LARGE SCALE GENOMIC DNA]</scope>
    <source>
        <strain evidence="10 11">ATCC 51222</strain>
    </source>
</reference>
<evidence type="ECO:0000259" key="9">
    <source>
        <dbReference type="Pfam" id="PF13614"/>
    </source>
</evidence>
<dbReference type="STRING" id="290054.SAMN02745114_00310"/>
<evidence type="ECO:0000256" key="6">
    <source>
        <dbReference type="ARBA" id="ARBA00022840"/>
    </source>
</evidence>
<evidence type="ECO:0000256" key="3">
    <source>
        <dbReference type="ARBA" id="ARBA00022679"/>
    </source>
</evidence>
<dbReference type="CDD" id="cd05387">
    <property type="entry name" value="BY-kinase"/>
    <property type="match status" value="1"/>
</dbReference>
<dbReference type="GO" id="GO:0005886">
    <property type="term" value="C:plasma membrane"/>
    <property type="evidence" value="ECO:0007669"/>
    <property type="project" value="UniProtKB-ARBA"/>
</dbReference>
<dbReference type="Gene3D" id="3.40.50.300">
    <property type="entry name" value="P-loop containing nucleotide triphosphate hydrolases"/>
    <property type="match status" value="1"/>
</dbReference>
<keyword evidence="5" id="KW-0418">Kinase</keyword>
<accession>A0A1T4K556</accession>
<dbReference type="PANTHER" id="PTHR32309">
    <property type="entry name" value="TYROSINE-PROTEIN KINASE"/>
    <property type="match status" value="1"/>
</dbReference>
<keyword evidence="4" id="KW-0547">Nucleotide-binding</keyword>
<feature type="domain" description="AAA" evidence="9">
    <location>
        <begin position="63"/>
        <end position="191"/>
    </location>
</feature>
<dbReference type="AlphaFoldDB" id="A0A1T4K556"/>
<keyword evidence="6" id="KW-0067">ATP-binding</keyword>
<keyword evidence="11" id="KW-1185">Reference proteome</keyword>
<dbReference type="SUPFAM" id="SSF52540">
    <property type="entry name" value="P-loop containing nucleoside triphosphate hydrolases"/>
    <property type="match status" value="1"/>
</dbReference>
<dbReference type="InterPro" id="IPR050445">
    <property type="entry name" value="Bact_polysacc_biosynth/exp"/>
</dbReference>
<keyword evidence="3" id="KW-0808">Transferase</keyword>
<dbReference type="PANTHER" id="PTHR32309:SF13">
    <property type="entry name" value="FERRIC ENTEROBACTIN TRANSPORT PROTEIN FEPE"/>
    <property type="match status" value="1"/>
</dbReference>
<evidence type="ECO:0000256" key="2">
    <source>
        <dbReference type="ARBA" id="ARBA00011903"/>
    </source>
</evidence>
<dbReference type="InterPro" id="IPR005702">
    <property type="entry name" value="Wzc-like_C"/>
</dbReference>
<evidence type="ECO:0000256" key="4">
    <source>
        <dbReference type="ARBA" id="ARBA00022741"/>
    </source>
</evidence>
<dbReference type="OrthoDB" id="9794577at2"/>
<keyword evidence="7" id="KW-0829">Tyrosine-protein kinase</keyword>
<dbReference type="NCBIfam" id="TIGR01007">
    <property type="entry name" value="eps_fam"/>
    <property type="match status" value="1"/>
</dbReference>
<dbReference type="RefSeq" id="WP_078767809.1">
    <property type="nucleotide sequence ID" value="NZ_FUWW01000002.1"/>
</dbReference>
<protein>
    <recommendedName>
        <fullName evidence="2">non-specific protein-tyrosine kinase</fullName>
        <ecNumber evidence="2">2.7.10.2</ecNumber>
    </recommendedName>
</protein>
<evidence type="ECO:0000313" key="10">
    <source>
        <dbReference type="EMBL" id="SJZ37467.1"/>
    </source>
</evidence>
<dbReference type="EMBL" id="FUWW01000002">
    <property type="protein sequence ID" value="SJZ37467.1"/>
    <property type="molecule type" value="Genomic_DNA"/>
</dbReference>
<dbReference type="InterPro" id="IPR025669">
    <property type="entry name" value="AAA_dom"/>
</dbReference>
<evidence type="ECO:0000313" key="11">
    <source>
        <dbReference type="Proteomes" id="UP000190657"/>
    </source>
</evidence>
<dbReference type="Proteomes" id="UP000190657">
    <property type="component" value="Unassembled WGS sequence"/>
</dbReference>
<dbReference type="GO" id="GO:0004715">
    <property type="term" value="F:non-membrane spanning protein tyrosine kinase activity"/>
    <property type="evidence" value="ECO:0007669"/>
    <property type="project" value="UniProtKB-EC"/>
</dbReference>
<proteinExistence type="inferred from homology"/>
<evidence type="ECO:0000256" key="5">
    <source>
        <dbReference type="ARBA" id="ARBA00022777"/>
    </source>
</evidence>
<evidence type="ECO:0000256" key="1">
    <source>
        <dbReference type="ARBA" id="ARBA00007316"/>
    </source>
</evidence>
<name>A0A1T4K556_9FIRM</name>
<evidence type="ECO:0000256" key="8">
    <source>
        <dbReference type="ARBA" id="ARBA00051245"/>
    </source>
</evidence>
<dbReference type="GO" id="GO:0042802">
    <property type="term" value="F:identical protein binding"/>
    <property type="evidence" value="ECO:0007669"/>
    <property type="project" value="UniProtKB-ARBA"/>
</dbReference>
<comment type="catalytic activity">
    <reaction evidence="8">
        <text>L-tyrosyl-[protein] + ATP = O-phospho-L-tyrosyl-[protein] + ADP + H(+)</text>
        <dbReference type="Rhea" id="RHEA:10596"/>
        <dbReference type="Rhea" id="RHEA-COMP:10136"/>
        <dbReference type="Rhea" id="RHEA-COMP:20101"/>
        <dbReference type="ChEBI" id="CHEBI:15378"/>
        <dbReference type="ChEBI" id="CHEBI:30616"/>
        <dbReference type="ChEBI" id="CHEBI:46858"/>
        <dbReference type="ChEBI" id="CHEBI:61978"/>
        <dbReference type="ChEBI" id="CHEBI:456216"/>
        <dbReference type="EC" id="2.7.10.2"/>
    </reaction>
</comment>
<comment type="similarity">
    <text evidence="1">Belongs to the CpsD/CapB family.</text>
</comment>
<dbReference type="FunFam" id="3.40.50.300:FF:000527">
    <property type="entry name" value="Tyrosine-protein kinase etk"/>
    <property type="match status" value="1"/>
</dbReference>
<dbReference type="Pfam" id="PF13614">
    <property type="entry name" value="AAA_31"/>
    <property type="match status" value="1"/>
</dbReference>
<evidence type="ECO:0000256" key="7">
    <source>
        <dbReference type="ARBA" id="ARBA00023137"/>
    </source>
</evidence>
<gene>
    <name evidence="10" type="ORF">SAMN02745114_00310</name>
</gene>
<sequence length="252" mass="27958">MLKFNKKGGANSIHTTDSTKLLTASSTFAVKEAYNSIRTNLLFTQQGEKCPIFVVTSPTANNGKTINSANLAINFAQMGKKTLVIDADMRNPSLHKLFSLSSRNGLSEILAGLTDNITVTKTDIENLSVLTSGKIPPNPTELLSSPRMDKLLDFVKEHYDCVFIDTPPVNIVTDATVFSQKATGYVIIVKTDTTNVPELKTTVSTLQGINANILGFILNDANSEKKKYYSYYRKYSRNYSYNYKYSYGNDKK</sequence>
<dbReference type="GO" id="GO:0005524">
    <property type="term" value="F:ATP binding"/>
    <property type="evidence" value="ECO:0007669"/>
    <property type="project" value="UniProtKB-KW"/>
</dbReference>
<dbReference type="EC" id="2.7.10.2" evidence="2"/>
<organism evidence="10 11">
    <name type="scientific">Eubacterium coprostanoligenes</name>
    <dbReference type="NCBI Taxonomy" id="290054"/>
    <lineage>
        <taxon>Bacteria</taxon>
        <taxon>Bacillati</taxon>
        <taxon>Bacillota</taxon>
        <taxon>Clostridia</taxon>
        <taxon>Eubacteriales</taxon>
        <taxon>Eubacteriaceae</taxon>
        <taxon>Eubacterium</taxon>
    </lineage>
</organism>